<accession>A0ABD1SH75</accession>
<keyword evidence="3" id="KW-0812">Transmembrane</keyword>
<dbReference type="InterPro" id="IPR007321">
    <property type="entry name" value="Transposase_28"/>
</dbReference>
<evidence type="ECO:0000259" key="4">
    <source>
        <dbReference type="Pfam" id="PF04195"/>
    </source>
</evidence>
<feature type="compositionally biased region" description="Low complexity" evidence="2">
    <location>
        <begin position="7"/>
        <end position="18"/>
    </location>
</feature>
<evidence type="ECO:0000313" key="6">
    <source>
        <dbReference type="Proteomes" id="UP001604336"/>
    </source>
</evidence>
<keyword evidence="1" id="KW-0175">Coiled coil</keyword>
<organism evidence="5 6">
    <name type="scientific">Abeliophyllum distichum</name>
    <dbReference type="NCBI Taxonomy" id="126358"/>
    <lineage>
        <taxon>Eukaryota</taxon>
        <taxon>Viridiplantae</taxon>
        <taxon>Streptophyta</taxon>
        <taxon>Embryophyta</taxon>
        <taxon>Tracheophyta</taxon>
        <taxon>Spermatophyta</taxon>
        <taxon>Magnoliopsida</taxon>
        <taxon>eudicotyledons</taxon>
        <taxon>Gunneridae</taxon>
        <taxon>Pentapetalae</taxon>
        <taxon>asterids</taxon>
        <taxon>lamiids</taxon>
        <taxon>Lamiales</taxon>
        <taxon>Oleaceae</taxon>
        <taxon>Forsythieae</taxon>
        <taxon>Abeliophyllum</taxon>
    </lineage>
</organism>
<feature type="coiled-coil region" evidence="1">
    <location>
        <begin position="604"/>
        <end position="631"/>
    </location>
</feature>
<dbReference type="PANTHER" id="PTHR31099">
    <property type="entry name" value="OS06G0165300 PROTEIN"/>
    <property type="match status" value="1"/>
</dbReference>
<feature type="domain" description="Transposase (putative) gypsy type" evidence="4">
    <location>
        <begin position="253"/>
        <end position="319"/>
    </location>
</feature>
<keyword evidence="3" id="KW-0472">Membrane</keyword>
<feature type="region of interest" description="Disordered" evidence="2">
    <location>
        <begin position="97"/>
        <end position="157"/>
    </location>
</feature>
<evidence type="ECO:0000313" key="5">
    <source>
        <dbReference type="EMBL" id="KAL2499014.1"/>
    </source>
</evidence>
<dbReference type="PANTHER" id="PTHR31099:SF28">
    <property type="entry name" value="F5J5.12"/>
    <property type="match status" value="1"/>
</dbReference>
<dbReference type="Proteomes" id="UP001604336">
    <property type="component" value="Unassembled WGS sequence"/>
</dbReference>
<feature type="region of interest" description="Disordered" evidence="2">
    <location>
        <begin position="1"/>
        <end position="24"/>
    </location>
</feature>
<keyword evidence="3" id="KW-1133">Transmembrane helix</keyword>
<keyword evidence="6" id="KW-1185">Reference proteome</keyword>
<evidence type="ECO:0000256" key="3">
    <source>
        <dbReference type="SAM" id="Phobius"/>
    </source>
</evidence>
<name>A0ABD1SH75_9LAMI</name>
<feature type="transmembrane region" description="Helical" evidence="3">
    <location>
        <begin position="532"/>
        <end position="552"/>
    </location>
</feature>
<protein>
    <submittedName>
        <fullName evidence="5">Bromodomain adjacent to zinc finger domain 1A</fullName>
    </submittedName>
</protein>
<sequence>MYKKMVTSSDSSSTNKSDCSLRDPSYRTLSIGIDDNFPPVEEWTFISSLGRGGPRYLNNLINEVDVGLDEGNSSIVQNQTIHDENRENTITMITGRVASPPQARGGRPSPPPAGAGDHARRLAGGGRPCPPLAGSDGLARPPVGGGQPRPPFTADEHPLPLLFEADPILEISSSIGLVDSDTNSSTVPLPFNIQTEYSPSGHLIELDLPKEAGVYNSKSFIKMLKKYELPPGYLYRVPNPSERIPGSDPREVVFYRDSMTAGLRFPLHPLFVYFFNEFHVTPGQLTPNSWRISTYFLYLCLTNNIEPCLRLFRSVFYMYPVLGSNCYAYIQLKVKLLLPHFPSSNSGWRRRFFFVRPEVGQFPFKTCWRTPFCKHFNEPLDLDHELKTRLDKILSLKPPESQMSEVLSNENLRRVHIGSPEDMDDFDFGGVMDVAGFATDAEDPSLSPLNKKKRRADKGKAIAETTTTPRSVPCSTRGNNAHAFKEFGFPPVDSTTEAEIMLGCVNEKLIESLKNKEAAAMHRIMYTNHRRVSRYILITFYCSLILIFILHLTSVSPVVRMLVMEEKVLRDLEKFEKRAADRDHDKKKAVAEVQSLLDKAIAESKKKDNENAYLQKEVDQLRKKLETADDEAIAGYKMSAEYKSNLHMYGAESLKAAIKMTKEWLVDDHSEIDPDEFDRYLRKRRAADLAAKKVKVTNHGGVGSQPAGSLDN</sequence>
<dbReference type="AlphaFoldDB" id="A0ABD1SH75"/>
<gene>
    <name evidence="5" type="ORF">Adt_24564</name>
</gene>
<evidence type="ECO:0000256" key="2">
    <source>
        <dbReference type="SAM" id="MobiDB-lite"/>
    </source>
</evidence>
<comment type="caution">
    <text evidence="5">The sequence shown here is derived from an EMBL/GenBank/DDBJ whole genome shotgun (WGS) entry which is preliminary data.</text>
</comment>
<dbReference type="Pfam" id="PF04195">
    <property type="entry name" value="Transposase_28"/>
    <property type="match status" value="1"/>
</dbReference>
<reference evidence="6" key="1">
    <citation type="submission" date="2024-07" db="EMBL/GenBank/DDBJ databases">
        <title>Two chromosome-level genome assemblies of Korean endemic species Abeliophyllum distichum and Forsythia ovata (Oleaceae).</title>
        <authorList>
            <person name="Jang H."/>
        </authorList>
    </citation>
    <scope>NUCLEOTIDE SEQUENCE [LARGE SCALE GENOMIC DNA]</scope>
</reference>
<dbReference type="EMBL" id="JBFOLK010000007">
    <property type="protein sequence ID" value="KAL2499014.1"/>
    <property type="molecule type" value="Genomic_DNA"/>
</dbReference>
<proteinExistence type="predicted"/>
<feature type="region of interest" description="Disordered" evidence="2">
    <location>
        <begin position="693"/>
        <end position="712"/>
    </location>
</feature>
<evidence type="ECO:0000256" key="1">
    <source>
        <dbReference type="SAM" id="Coils"/>
    </source>
</evidence>